<reference evidence="1" key="1">
    <citation type="journal article" date="2015" name="Nature">
        <title>Complex archaea that bridge the gap between prokaryotes and eukaryotes.</title>
        <authorList>
            <person name="Spang A."/>
            <person name="Saw J.H."/>
            <person name="Jorgensen S.L."/>
            <person name="Zaremba-Niedzwiedzka K."/>
            <person name="Martijn J."/>
            <person name="Lind A.E."/>
            <person name="van Eijk R."/>
            <person name="Schleper C."/>
            <person name="Guy L."/>
            <person name="Ettema T.J."/>
        </authorList>
    </citation>
    <scope>NUCLEOTIDE SEQUENCE</scope>
</reference>
<gene>
    <name evidence="1" type="ORF">LCGC14_2021170</name>
</gene>
<name>A0A0F9HUM1_9ZZZZ</name>
<comment type="caution">
    <text evidence="1">The sequence shown here is derived from an EMBL/GenBank/DDBJ whole genome shotgun (WGS) entry which is preliminary data.</text>
</comment>
<dbReference type="EMBL" id="LAZR01023348">
    <property type="protein sequence ID" value="KKL78802.1"/>
    <property type="molecule type" value="Genomic_DNA"/>
</dbReference>
<proteinExistence type="predicted"/>
<sequence>MSAPLREDWNEEKIARLCTGDKWLVSITPTPDLVQSMSRVFNDKTIVGEITEADQKRLIPKLRIVEDIAAGLAAGMLKGTLKYKPESDTDSTIGEWWDELVSDATDTLNYVYLMKWRMKAIIMGQALAAQSTSGDPETIRGFAEELGVDFDSIKSAITGITEI</sequence>
<dbReference type="AlphaFoldDB" id="A0A0F9HUM1"/>
<protein>
    <submittedName>
        <fullName evidence="1">Uncharacterized protein</fullName>
    </submittedName>
</protein>
<accession>A0A0F9HUM1</accession>
<organism evidence="1">
    <name type="scientific">marine sediment metagenome</name>
    <dbReference type="NCBI Taxonomy" id="412755"/>
    <lineage>
        <taxon>unclassified sequences</taxon>
        <taxon>metagenomes</taxon>
        <taxon>ecological metagenomes</taxon>
    </lineage>
</organism>
<evidence type="ECO:0000313" key="1">
    <source>
        <dbReference type="EMBL" id="KKL78802.1"/>
    </source>
</evidence>
<feature type="non-terminal residue" evidence="1">
    <location>
        <position position="163"/>
    </location>
</feature>